<evidence type="ECO:0000313" key="1">
    <source>
        <dbReference type="EMBL" id="VEL31642.1"/>
    </source>
</evidence>
<proteinExistence type="predicted"/>
<name>A0A448X9Q1_9PLAT</name>
<dbReference type="Proteomes" id="UP000784294">
    <property type="component" value="Unassembled WGS sequence"/>
</dbReference>
<comment type="caution">
    <text evidence="1">The sequence shown here is derived from an EMBL/GenBank/DDBJ whole genome shotgun (WGS) entry which is preliminary data.</text>
</comment>
<dbReference type="AlphaFoldDB" id="A0A448X9Q1"/>
<gene>
    <name evidence="1" type="ORF">PXEA_LOCUS25082</name>
</gene>
<protein>
    <submittedName>
        <fullName evidence="1">Uncharacterized protein</fullName>
    </submittedName>
</protein>
<dbReference type="EMBL" id="CAAALY010124921">
    <property type="protein sequence ID" value="VEL31642.1"/>
    <property type="molecule type" value="Genomic_DNA"/>
</dbReference>
<evidence type="ECO:0000313" key="2">
    <source>
        <dbReference type="Proteomes" id="UP000784294"/>
    </source>
</evidence>
<accession>A0A448X9Q1</accession>
<keyword evidence="2" id="KW-1185">Reference proteome</keyword>
<organism evidence="1 2">
    <name type="scientific">Protopolystoma xenopodis</name>
    <dbReference type="NCBI Taxonomy" id="117903"/>
    <lineage>
        <taxon>Eukaryota</taxon>
        <taxon>Metazoa</taxon>
        <taxon>Spiralia</taxon>
        <taxon>Lophotrochozoa</taxon>
        <taxon>Platyhelminthes</taxon>
        <taxon>Monogenea</taxon>
        <taxon>Polyopisthocotylea</taxon>
        <taxon>Polystomatidea</taxon>
        <taxon>Polystomatidae</taxon>
        <taxon>Protopolystoma</taxon>
    </lineage>
</organism>
<sequence length="111" mass="12421">MRVCVKQARRLRKSGQIDVHTDKLTEQRINTWTHGQTDGLGPTCHYRLTGLTFCLSTSDQSSPRVMASWILGFMASWRHGAEEVRGQHCAPPRSDEQQPISAGRPTVCVCV</sequence>
<reference evidence="1" key="1">
    <citation type="submission" date="2018-11" db="EMBL/GenBank/DDBJ databases">
        <authorList>
            <consortium name="Pathogen Informatics"/>
        </authorList>
    </citation>
    <scope>NUCLEOTIDE SEQUENCE</scope>
</reference>